<dbReference type="STRING" id="1188229.GlitD10_2620"/>
<dbReference type="EMBL" id="CP017675">
    <property type="protein sequence ID" value="APB34961.1"/>
    <property type="molecule type" value="Genomic_DNA"/>
</dbReference>
<proteinExistence type="predicted"/>
<dbReference type="KEGG" id="glt:GlitD10_2620"/>
<evidence type="ECO:0008006" key="4">
    <source>
        <dbReference type="Google" id="ProtNLM"/>
    </source>
</evidence>
<sequence>MNPPLARMEPGAHRPIPPESLPAMNAQPLTEQEIQHLTPAQVSALAQRLERDDYPNAFASLQDWHLLRKIAFQRPDLVESYMHLLDLEAYDES</sequence>
<protein>
    <recommendedName>
        <fullName evidence="4">DUF2555 domain-containing protein</fullName>
    </recommendedName>
</protein>
<gene>
    <name evidence="2" type="ORF">GlitD10_2620</name>
</gene>
<dbReference type="Pfam" id="PF10742">
    <property type="entry name" value="DUF2555"/>
    <property type="match status" value="1"/>
</dbReference>
<reference evidence="2 3" key="1">
    <citation type="submission" date="2016-10" db="EMBL/GenBank/DDBJ databases">
        <title>Description of Gloeomargarita lithophora gen. nov., sp. nov., a thylakoid-bearing basal-branching cyanobacterium with intracellular carbonates, and proposal for Gloeomargaritales ord. nov.</title>
        <authorList>
            <person name="Moreira D."/>
            <person name="Tavera R."/>
            <person name="Benzerara K."/>
            <person name="Skouri-Panet F."/>
            <person name="Couradeau E."/>
            <person name="Gerard E."/>
            <person name="Loussert C."/>
            <person name="Novelo E."/>
            <person name="Zivanovic Y."/>
            <person name="Lopez-Garcia P."/>
        </authorList>
    </citation>
    <scope>NUCLEOTIDE SEQUENCE [LARGE SCALE GENOMIC DNA]</scope>
    <source>
        <strain evidence="2 3">D10</strain>
    </source>
</reference>
<keyword evidence="3" id="KW-1185">Reference proteome</keyword>
<feature type="region of interest" description="Disordered" evidence="1">
    <location>
        <begin position="1"/>
        <end position="25"/>
    </location>
</feature>
<accession>A0A1J0AG92</accession>
<dbReference type="InterPro" id="IPR019678">
    <property type="entry name" value="DUF2555"/>
</dbReference>
<dbReference type="AlphaFoldDB" id="A0A1J0AG92"/>
<dbReference type="Proteomes" id="UP000180235">
    <property type="component" value="Chromosome"/>
</dbReference>
<name>A0A1J0AG92_9CYAN</name>
<evidence type="ECO:0000313" key="3">
    <source>
        <dbReference type="Proteomes" id="UP000180235"/>
    </source>
</evidence>
<evidence type="ECO:0000256" key="1">
    <source>
        <dbReference type="SAM" id="MobiDB-lite"/>
    </source>
</evidence>
<evidence type="ECO:0000313" key="2">
    <source>
        <dbReference type="EMBL" id="APB34961.1"/>
    </source>
</evidence>
<organism evidence="2 3">
    <name type="scientific">Gloeomargarita lithophora Alchichica-D10</name>
    <dbReference type="NCBI Taxonomy" id="1188229"/>
    <lineage>
        <taxon>Bacteria</taxon>
        <taxon>Bacillati</taxon>
        <taxon>Cyanobacteriota</taxon>
        <taxon>Cyanophyceae</taxon>
        <taxon>Gloeomargaritales</taxon>
        <taxon>Gloeomargaritaceae</taxon>
        <taxon>Gloeomargarita</taxon>
    </lineage>
</organism>